<accession>F6B7P7</accession>
<evidence type="ECO:0000313" key="1">
    <source>
        <dbReference type="EMBL" id="AEF93419.1"/>
    </source>
</evidence>
<evidence type="ECO:0000313" key="2">
    <source>
        <dbReference type="Proteomes" id="UP000009226"/>
    </source>
</evidence>
<keyword evidence="2" id="KW-1185">Reference proteome</keyword>
<dbReference type="EMBL" id="CP002736">
    <property type="protein sequence ID" value="AEF93419.1"/>
    <property type="molecule type" value="Genomic_DNA"/>
</dbReference>
<dbReference type="Proteomes" id="UP000009226">
    <property type="component" value="Chromosome"/>
</dbReference>
<proteinExistence type="predicted"/>
<dbReference type="AlphaFoldDB" id="F6B7P7"/>
<reference evidence="1" key="1">
    <citation type="submission" date="2011-05" db="EMBL/GenBank/DDBJ databases">
        <title>Complete sequence of Desulfotomaculum carboxydivorans CO-1-SRB.</title>
        <authorList>
            <consortium name="US DOE Joint Genome Institute"/>
            <person name="Lucas S."/>
            <person name="Han J."/>
            <person name="Lapidus A."/>
            <person name="Cheng J.-F."/>
            <person name="Goodwin L."/>
            <person name="Pitluck S."/>
            <person name="Peters L."/>
            <person name="Mikhailova N."/>
            <person name="Lu M."/>
            <person name="Han C."/>
            <person name="Tapia R."/>
            <person name="Land M."/>
            <person name="Hauser L."/>
            <person name="Kyrpides N."/>
            <person name="Ivanova N."/>
            <person name="Pagani I."/>
            <person name="Stams A."/>
            <person name="Plugge C."/>
            <person name="Muyzer G."/>
            <person name="Kuever J."/>
            <person name="Parshina S."/>
            <person name="Ivanova A."/>
            <person name="Nazina T."/>
            <person name="Woyke T."/>
        </authorList>
    </citation>
    <scope>NUCLEOTIDE SEQUENCE [LARGE SCALE GENOMIC DNA]</scope>
    <source>
        <strain evidence="1">CO-1-SRB</strain>
    </source>
</reference>
<organism evidence="1 2">
    <name type="scientific">Desulfotomaculum nigrificans (strain DSM 14880 / VKM B-2319 / CO-1-SRB)</name>
    <name type="common">Desulfotomaculum carboxydivorans</name>
    <dbReference type="NCBI Taxonomy" id="868595"/>
    <lineage>
        <taxon>Bacteria</taxon>
        <taxon>Bacillati</taxon>
        <taxon>Bacillota</taxon>
        <taxon>Clostridia</taxon>
        <taxon>Eubacteriales</taxon>
        <taxon>Desulfotomaculaceae</taxon>
        <taxon>Desulfotomaculum</taxon>
    </lineage>
</organism>
<dbReference type="HOGENOM" id="CLU_3024674_0_0_9"/>
<gene>
    <name evidence="1" type="ordered locus">Desca_0527</name>
</gene>
<dbReference type="KEGG" id="dca:Desca_0527"/>
<name>F6B7P7_DESCC</name>
<dbReference type="RefSeq" id="WP_013809675.1">
    <property type="nucleotide sequence ID" value="NC_015565.1"/>
</dbReference>
<sequence length="55" mass="6463">MKIDNQMIEEAKQCWLIALEQMKWADKDRLESAILYATACEKRYMALLQAAREQA</sequence>
<protein>
    <submittedName>
        <fullName evidence="1">Uncharacterized protein</fullName>
    </submittedName>
</protein>